<gene>
    <name evidence="2" type="ORF">OPV22_029296</name>
</gene>
<dbReference type="Proteomes" id="UP001222027">
    <property type="component" value="Unassembled WGS sequence"/>
</dbReference>
<reference evidence="2 3" key="1">
    <citation type="submission" date="2022-12" db="EMBL/GenBank/DDBJ databases">
        <title>Chromosome-scale assembly of the Ensete ventricosum genome.</title>
        <authorList>
            <person name="Dussert Y."/>
            <person name="Stocks J."/>
            <person name="Wendawek A."/>
            <person name="Woldeyes F."/>
            <person name="Nichols R.A."/>
            <person name="Borrell J.S."/>
        </authorList>
    </citation>
    <scope>NUCLEOTIDE SEQUENCE [LARGE SCALE GENOMIC DNA]</scope>
    <source>
        <strain evidence="3">cv. Maze</strain>
        <tissue evidence="2">Seeds</tissue>
    </source>
</reference>
<feature type="region of interest" description="Disordered" evidence="1">
    <location>
        <begin position="98"/>
        <end position="137"/>
    </location>
</feature>
<name>A0AAV8Q6A0_ENSVE</name>
<evidence type="ECO:0000313" key="2">
    <source>
        <dbReference type="EMBL" id="KAJ8466744.1"/>
    </source>
</evidence>
<feature type="region of interest" description="Disordered" evidence="1">
    <location>
        <begin position="66"/>
        <end position="86"/>
    </location>
</feature>
<dbReference type="AlphaFoldDB" id="A0AAV8Q6A0"/>
<protein>
    <submittedName>
        <fullName evidence="2">Uncharacterized protein</fullName>
    </submittedName>
</protein>
<keyword evidence="3" id="KW-1185">Reference proteome</keyword>
<evidence type="ECO:0000256" key="1">
    <source>
        <dbReference type="SAM" id="MobiDB-lite"/>
    </source>
</evidence>
<proteinExistence type="predicted"/>
<evidence type="ECO:0000313" key="3">
    <source>
        <dbReference type="Proteomes" id="UP001222027"/>
    </source>
</evidence>
<accession>A0AAV8Q6A0</accession>
<organism evidence="2 3">
    <name type="scientific">Ensete ventricosum</name>
    <name type="common">Abyssinian banana</name>
    <name type="synonym">Musa ensete</name>
    <dbReference type="NCBI Taxonomy" id="4639"/>
    <lineage>
        <taxon>Eukaryota</taxon>
        <taxon>Viridiplantae</taxon>
        <taxon>Streptophyta</taxon>
        <taxon>Embryophyta</taxon>
        <taxon>Tracheophyta</taxon>
        <taxon>Spermatophyta</taxon>
        <taxon>Magnoliopsida</taxon>
        <taxon>Liliopsida</taxon>
        <taxon>Zingiberales</taxon>
        <taxon>Musaceae</taxon>
        <taxon>Ensete</taxon>
    </lineage>
</organism>
<feature type="compositionally biased region" description="Basic and acidic residues" evidence="1">
    <location>
        <begin position="66"/>
        <end position="84"/>
    </location>
</feature>
<comment type="caution">
    <text evidence="2">The sequence shown here is derived from an EMBL/GenBank/DDBJ whole genome shotgun (WGS) entry which is preliminary data.</text>
</comment>
<sequence length="137" mass="16113">MSAKEQEEISVVVEEKLQQLFRILKAIKDAEDKRRHHLYRTPQDMKDVETFSYFSRDPWEYFGFRGERTAKATTKDEGGKKPSEVDELLQRSFQIHKDTREEDSVGYLAQNSNQQIGIHGPPKEEEDRKSRKKKQVA</sequence>
<dbReference type="EMBL" id="JAQQAF010000008">
    <property type="protein sequence ID" value="KAJ8466744.1"/>
    <property type="molecule type" value="Genomic_DNA"/>
</dbReference>